<keyword evidence="10" id="KW-1185">Reference proteome</keyword>
<comment type="subcellular location">
    <subcellularLocation>
        <location evidence="6">Cytoplasm</location>
    </subcellularLocation>
</comment>
<dbReference type="InterPro" id="IPR049083">
    <property type="entry name" value="TACO1_YebC_N"/>
</dbReference>
<dbReference type="PANTHER" id="PTHR12532">
    <property type="entry name" value="TRANSLATIONAL ACTIVATOR OF CYTOCHROME C OXIDASE 1"/>
    <property type="match status" value="1"/>
</dbReference>
<keyword evidence="5 6" id="KW-0804">Transcription</keyword>
<dbReference type="Pfam" id="PF20772">
    <property type="entry name" value="TACO1_YebC_N"/>
    <property type="match status" value="1"/>
</dbReference>
<keyword evidence="2 6" id="KW-0963">Cytoplasm</keyword>
<keyword evidence="4 6" id="KW-0238">DNA-binding</keyword>
<accession>B9KBI7</accession>
<sequence>MMSGHNKWANIKHRKMAQDAKKSKIFTKLIREIIVAAREGGGNPETNPRLRAAIERARAENMPKENIEKAIKRGTGELEGVDYQEVVYEGYAPGGVAVYIRALTDNKNRTAQELRHLFSKHGGSLAESGSVSWIFERKGVIEIAKDKVKDLEELMMLAIDAGAEDIKDTEDPIQIITAPEDLSEVKRQLEEAGYEVDAKVTFIPKNTVRVTGKDAEKVLELLNALEDMDDVQEVYSNFEMDDKEMEEILSRLEG</sequence>
<dbReference type="InterPro" id="IPR017856">
    <property type="entry name" value="Integrase-like_N"/>
</dbReference>
<dbReference type="FunFam" id="3.30.70.980:FF:000002">
    <property type="entry name" value="Probable transcriptional regulatory protein YebC"/>
    <property type="match status" value="1"/>
</dbReference>
<dbReference type="Gene3D" id="3.30.70.980">
    <property type="match status" value="2"/>
</dbReference>
<dbReference type="InterPro" id="IPR029072">
    <property type="entry name" value="YebC-like"/>
</dbReference>
<dbReference type="NCBIfam" id="TIGR01033">
    <property type="entry name" value="YebC/PmpR family DNA-binding transcriptional regulator"/>
    <property type="match status" value="1"/>
</dbReference>
<evidence type="ECO:0000256" key="4">
    <source>
        <dbReference type="ARBA" id="ARBA00023125"/>
    </source>
</evidence>
<dbReference type="InterPro" id="IPR048300">
    <property type="entry name" value="TACO1_YebC-like_2nd/3rd_dom"/>
</dbReference>
<evidence type="ECO:0000256" key="6">
    <source>
        <dbReference type="HAMAP-Rule" id="MF_00693"/>
    </source>
</evidence>
<dbReference type="SUPFAM" id="SSF75625">
    <property type="entry name" value="YebC-like"/>
    <property type="match status" value="1"/>
</dbReference>
<dbReference type="InterPro" id="IPR026564">
    <property type="entry name" value="Transcrip_reg_TACO1-like_dom3"/>
</dbReference>
<evidence type="ECO:0000313" key="10">
    <source>
        <dbReference type="Proteomes" id="UP000000445"/>
    </source>
</evidence>
<dbReference type="NCBIfam" id="NF009044">
    <property type="entry name" value="PRK12378.1"/>
    <property type="match status" value="1"/>
</dbReference>
<proteinExistence type="inferred from homology"/>
<evidence type="ECO:0000256" key="3">
    <source>
        <dbReference type="ARBA" id="ARBA00023015"/>
    </source>
</evidence>
<reference evidence="9 10" key="1">
    <citation type="journal article" date="2009" name="Biosci. Biotechnol. Biochem.">
        <title>WeGAS: a web-based microbial genome annotation system.</title>
        <authorList>
            <person name="Lee D."/>
            <person name="Seo H."/>
            <person name="Park C."/>
            <person name="Park K."/>
        </authorList>
    </citation>
    <scope>NUCLEOTIDE SEQUENCE [LARGE SCALE GENOMIC DNA]</scope>
    <source>
        <strain evidence="10">ATCC 49049 / DSM 4359 / NBRC 107923 / NS-E</strain>
    </source>
</reference>
<evidence type="ECO:0000256" key="5">
    <source>
        <dbReference type="ARBA" id="ARBA00023163"/>
    </source>
</evidence>
<dbReference type="HAMAP" id="MF_00693">
    <property type="entry name" value="Transcrip_reg_TACO1"/>
    <property type="match status" value="1"/>
</dbReference>
<protein>
    <recommendedName>
        <fullName evidence="6">Probable transcriptional regulatory protein CTN_0207</fullName>
    </recommendedName>
</protein>
<dbReference type="InterPro" id="IPR002876">
    <property type="entry name" value="Transcrip_reg_TACO1-like"/>
</dbReference>
<evidence type="ECO:0000259" key="8">
    <source>
        <dbReference type="Pfam" id="PF20772"/>
    </source>
</evidence>
<comment type="similarity">
    <text evidence="1 6">Belongs to the TACO1 family.</text>
</comment>
<evidence type="ECO:0000259" key="7">
    <source>
        <dbReference type="Pfam" id="PF01709"/>
    </source>
</evidence>
<evidence type="ECO:0000256" key="2">
    <source>
        <dbReference type="ARBA" id="ARBA00022490"/>
    </source>
</evidence>
<dbReference type="AlphaFoldDB" id="B9KBI7"/>
<evidence type="ECO:0000256" key="1">
    <source>
        <dbReference type="ARBA" id="ARBA00008724"/>
    </source>
</evidence>
<dbReference type="GO" id="GO:0005829">
    <property type="term" value="C:cytosol"/>
    <property type="evidence" value="ECO:0007669"/>
    <property type="project" value="TreeGrafter"/>
</dbReference>
<dbReference type="EMBL" id="CP000916">
    <property type="protein sequence ID" value="ACM22383.1"/>
    <property type="molecule type" value="Genomic_DNA"/>
</dbReference>
<dbReference type="HOGENOM" id="CLU_062974_2_2_0"/>
<name>B9KBI7_THENN</name>
<dbReference type="FunFam" id="1.10.10.200:FF:000001">
    <property type="entry name" value="Probable transcriptional regulatory protein YebC"/>
    <property type="match status" value="1"/>
</dbReference>
<gene>
    <name evidence="9" type="ordered locus">CTN_0207</name>
</gene>
<feature type="domain" description="TACO1/YebC-like N-terminal" evidence="8">
    <location>
        <begin position="6"/>
        <end position="77"/>
    </location>
</feature>
<dbReference type="GO" id="GO:0006355">
    <property type="term" value="P:regulation of DNA-templated transcription"/>
    <property type="evidence" value="ECO:0007669"/>
    <property type="project" value="UniProtKB-UniRule"/>
</dbReference>
<keyword evidence="3 6" id="KW-0805">Transcription regulation</keyword>
<dbReference type="KEGG" id="tna:CTN_0207"/>
<evidence type="ECO:0000313" key="9">
    <source>
        <dbReference type="EMBL" id="ACM22383.1"/>
    </source>
</evidence>
<dbReference type="Pfam" id="PF01709">
    <property type="entry name" value="Transcrip_reg"/>
    <property type="match status" value="1"/>
</dbReference>
<dbReference type="eggNOG" id="COG0217">
    <property type="taxonomic scope" value="Bacteria"/>
</dbReference>
<dbReference type="GO" id="GO:0003677">
    <property type="term" value="F:DNA binding"/>
    <property type="evidence" value="ECO:0007669"/>
    <property type="project" value="UniProtKB-UniRule"/>
</dbReference>
<feature type="domain" description="TACO1/YebC-like second and third" evidence="7">
    <location>
        <begin position="83"/>
        <end position="238"/>
    </location>
</feature>
<dbReference type="Gene3D" id="1.10.10.200">
    <property type="match status" value="1"/>
</dbReference>
<dbReference type="PANTHER" id="PTHR12532:SF6">
    <property type="entry name" value="TRANSCRIPTIONAL REGULATORY PROTEIN YEBC-RELATED"/>
    <property type="match status" value="1"/>
</dbReference>
<organism evidence="9 10">
    <name type="scientific">Thermotoga neapolitana (strain ATCC 49049 / DSM 4359 / NBRC 107923 / NS-E)</name>
    <dbReference type="NCBI Taxonomy" id="309803"/>
    <lineage>
        <taxon>Bacteria</taxon>
        <taxon>Thermotogati</taxon>
        <taxon>Thermotogota</taxon>
        <taxon>Thermotogae</taxon>
        <taxon>Thermotogales</taxon>
        <taxon>Thermotogaceae</taxon>
        <taxon>Thermotoga</taxon>
    </lineage>
</organism>
<dbReference type="STRING" id="309803.CTN_0207"/>
<dbReference type="Proteomes" id="UP000000445">
    <property type="component" value="Chromosome"/>
</dbReference>
<dbReference type="NCBIfam" id="NF001030">
    <property type="entry name" value="PRK00110.1"/>
    <property type="match status" value="1"/>
</dbReference>